<dbReference type="PANTHER" id="PTHR30419:SF24">
    <property type="entry name" value="HTH-TYPE TRANSCRIPTIONAL REGULATOR CZCR"/>
    <property type="match status" value="1"/>
</dbReference>
<dbReference type="InterPro" id="IPR050950">
    <property type="entry name" value="HTH-type_LysR_regulators"/>
</dbReference>
<feature type="domain" description="HTH lysR-type" evidence="5">
    <location>
        <begin position="1"/>
        <end position="58"/>
    </location>
</feature>
<dbReference type="CDD" id="cd05466">
    <property type="entry name" value="PBP2_LTTR_substrate"/>
    <property type="match status" value="1"/>
</dbReference>
<dbReference type="Proteomes" id="UP001339962">
    <property type="component" value="Unassembled WGS sequence"/>
</dbReference>
<reference evidence="6 8" key="1">
    <citation type="submission" date="2023-01" db="EMBL/GenBank/DDBJ databases">
        <title>Genome-based reclassification of Anoxybacillus geothermalis as a later heterotypic synonym of Anoxybacillus rupiensis.</title>
        <authorList>
            <person name="Inan Bektas K."/>
            <person name="Canakci S."/>
            <person name="Belduz A.A."/>
            <person name="Guler H.H."/>
        </authorList>
    </citation>
    <scope>NUCLEOTIDE SEQUENCE [LARGE SCALE GENOMIC DNA]</scope>
    <source>
        <strain evidence="6 8">DSM 17127</strain>
    </source>
</reference>
<dbReference type="InterPro" id="IPR036388">
    <property type="entry name" value="WH-like_DNA-bd_sf"/>
</dbReference>
<dbReference type="InterPro" id="IPR036390">
    <property type="entry name" value="WH_DNA-bd_sf"/>
</dbReference>
<dbReference type="InterPro" id="IPR005119">
    <property type="entry name" value="LysR_subst-bd"/>
</dbReference>
<reference evidence="7 9" key="2">
    <citation type="submission" date="2023-03" db="EMBL/GenBank/DDBJ databases">
        <title>Bacillus Genome Sequencing.</title>
        <authorList>
            <person name="Dunlap C."/>
        </authorList>
    </citation>
    <scope>NUCLEOTIDE SEQUENCE [LARGE SCALE GENOMIC DNA]</scope>
    <source>
        <strain evidence="7 9">NRS-38</strain>
    </source>
</reference>
<dbReference type="Proteomes" id="UP001213979">
    <property type="component" value="Unassembled WGS sequence"/>
</dbReference>
<dbReference type="Gene3D" id="1.10.10.10">
    <property type="entry name" value="Winged helix-like DNA-binding domain superfamily/Winged helix DNA-binding domain"/>
    <property type="match status" value="1"/>
</dbReference>
<evidence type="ECO:0000259" key="5">
    <source>
        <dbReference type="PROSITE" id="PS50931"/>
    </source>
</evidence>
<keyword evidence="8" id="KW-1185">Reference proteome</keyword>
<evidence type="ECO:0000313" key="7">
    <source>
        <dbReference type="EMBL" id="MED5051358.1"/>
    </source>
</evidence>
<evidence type="ECO:0000256" key="1">
    <source>
        <dbReference type="ARBA" id="ARBA00009437"/>
    </source>
</evidence>
<evidence type="ECO:0000313" key="6">
    <source>
        <dbReference type="EMBL" id="MDE8563761.1"/>
    </source>
</evidence>
<dbReference type="FunFam" id="1.10.10.10:FF:000001">
    <property type="entry name" value="LysR family transcriptional regulator"/>
    <property type="match status" value="1"/>
</dbReference>
<protein>
    <submittedName>
        <fullName evidence="7">LysR family transcriptional regulator</fullName>
    </submittedName>
</protein>
<name>A0ABD5IU08_9BACL</name>
<dbReference type="Pfam" id="PF00126">
    <property type="entry name" value="HTH_1"/>
    <property type="match status" value="1"/>
</dbReference>
<dbReference type="PRINTS" id="PR00039">
    <property type="entry name" value="HTHLYSR"/>
</dbReference>
<dbReference type="SUPFAM" id="SSF53850">
    <property type="entry name" value="Periplasmic binding protein-like II"/>
    <property type="match status" value="1"/>
</dbReference>
<dbReference type="EMBL" id="JAQOTG010000005">
    <property type="protein sequence ID" value="MDE8563761.1"/>
    <property type="molecule type" value="Genomic_DNA"/>
</dbReference>
<keyword evidence="2" id="KW-0805">Transcription regulation</keyword>
<dbReference type="Pfam" id="PF03466">
    <property type="entry name" value="LysR_substrate"/>
    <property type="match status" value="1"/>
</dbReference>
<dbReference type="PROSITE" id="PS50931">
    <property type="entry name" value="HTH_LYSR"/>
    <property type="match status" value="1"/>
</dbReference>
<dbReference type="EMBL" id="JARTLI010000005">
    <property type="protein sequence ID" value="MED5051358.1"/>
    <property type="molecule type" value="Genomic_DNA"/>
</dbReference>
<keyword evidence="3" id="KW-0238">DNA-binding</keyword>
<dbReference type="SUPFAM" id="SSF46785">
    <property type="entry name" value="Winged helix' DNA-binding domain"/>
    <property type="match status" value="1"/>
</dbReference>
<evidence type="ECO:0000256" key="4">
    <source>
        <dbReference type="ARBA" id="ARBA00023163"/>
    </source>
</evidence>
<dbReference type="PANTHER" id="PTHR30419">
    <property type="entry name" value="HTH-TYPE TRANSCRIPTIONAL REGULATOR YBHD"/>
    <property type="match status" value="1"/>
</dbReference>
<comment type="caution">
    <text evidence="7">The sequence shown here is derived from an EMBL/GenBank/DDBJ whole genome shotgun (WGS) entry which is preliminary data.</text>
</comment>
<keyword evidence="4" id="KW-0804">Transcription</keyword>
<evidence type="ECO:0000256" key="3">
    <source>
        <dbReference type="ARBA" id="ARBA00023125"/>
    </source>
</evidence>
<dbReference type="InterPro" id="IPR000847">
    <property type="entry name" value="LysR_HTH_N"/>
</dbReference>
<organism evidence="7 9">
    <name type="scientific">Anoxybacteroides rupiense</name>
    <dbReference type="NCBI Taxonomy" id="311460"/>
    <lineage>
        <taxon>Bacteria</taxon>
        <taxon>Bacillati</taxon>
        <taxon>Bacillota</taxon>
        <taxon>Bacilli</taxon>
        <taxon>Bacillales</taxon>
        <taxon>Anoxybacillaceae</taxon>
        <taxon>Anoxybacteroides</taxon>
    </lineage>
</organism>
<gene>
    <name evidence="7" type="ORF">P9850_05710</name>
    <name evidence="6" type="ORF">PNH38_07665</name>
</gene>
<evidence type="ECO:0000256" key="2">
    <source>
        <dbReference type="ARBA" id="ARBA00023015"/>
    </source>
</evidence>
<evidence type="ECO:0000313" key="8">
    <source>
        <dbReference type="Proteomes" id="UP001213979"/>
    </source>
</evidence>
<evidence type="ECO:0000313" key="9">
    <source>
        <dbReference type="Proteomes" id="UP001339962"/>
    </source>
</evidence>
<dbReference type="Gene3D" id="3.40.190.290">
    <property type="match status" value="1"/>
</dbReference>
<dbReference type="AlphaFoldDB" id="A0ABD5IU08"/>
<dbReference type="GO" id="GO:0003677">
    <property type="term" value="F:DNA binding"/>
    <property type="evidence" value="ECO:0007669"/>
    <property type="project" value="UniProtKB-KW"/>
</dbReference>
<accession>A0ABD5IU08</accession>
<proteinExistence type="inferred from homology"/>
<comment type="similarity">
    <text evidence="1">Belongs to the LysR transcriptional regulatory family.</text>
</comment>
<sequence length="295" mass="33585">MSLTKFEIFHAVVEFGSLSKAAEALRLTQSAISHAIASLEAEWGFLLLQRDRSGVRLTSNGEQVLKLVREILNWNEKLKQQVAAINGLEVGMVRIGTFTSVSARWLPGVIRMFHMHHPLIEIKLLEGDYDEIRHWISSGEVDFGFLSLTAAKSLETIPLKKDRMVCMVPRQHHLSGKTSIPLEQLEEEEFIMPKWGYDHDVRTILKENRVFPKVKYEVVEDQAIIAMVQHGLGISILPEMALFRMPDDLCTIHLEGDYYRTIGIAASSFYHLSPAAKTFIHCVQSWLRSQSLLDF</sequence>
<dbReference type="RefSeq" id="WP_159719851.1">
    <property type="nucleotide sequence ID" value="NZ_JACIDF010000006.1"/>
</dbReference>